<dbReference type="PANTHER" id="PTHR43386">
    <property type="entry name" value="OLIGOPEPTIDE TRANSPORT SYSTEM PERMEASE PROTEIN APPC"/>
    <property type="match status" value="1"/>
</dbReference>
<evidence type="ECO:0000256" key="3">
    <source>
        <dbReference type="ARBA" id="ARBA00022475"/>
    </source>
</evidence>
<dbReference type="PROSITE" id="PS50928">
    <property type="entry name" value="ABC_TM1"/>
    <property type="match status" value="1"/>
</dbReference>
<gene>
    <name evidence="9" type="ORF">EFY87_12370</name>
</gene>
<keyword evidence="4 7" id="KW-0812">Transmembrane</keyword>
<reference evidence="9 10" key="1">
    <citation type="submission" date="2018-11" db="EMBL/GenBank/DDBJ databases">
        <title>Draft genome of Simplicispira Flexivirga sp. BO-16.</title>
        <authorList>
            <person name="Im W.T."/>
        </authorList>
    </citation>
    <scope>NUCLEOTIDE SEQUENCE [LARGE SCALE GENOMIC DNA]</scope>
    <source>
        <strain evidence="9 10">BO-16</strain>
    </source>
</reference>
<feature type="transmembrane region" description="Helical" evidence="7">
    <location>
        <begin position="135"/>
        <end position="154"/>
    </location>
</feature>
<dbReference type="SUPFAM" id="SSF161098">
    <property type="entry name" value="MetI-like"/>
    <property type="match status" value="1"/>
</dbReference>
<organism evidence="9 10">
    <name type="scientific">Flexivirga caeni</name>
    <dbReference type="NCBI Taxonomy" id="2294115"/>
    <lineage>
        <taxon>Bacteria</taxon>
        <taxon>Bacillati</taxon>
        <taxon>Actinomycetota</taxon>
        <taxon>Actinomycetes</taxon>
        <taxon>Micrococcales</taxon>
        <taxon>Dermacoccaceae</taxon>
        <taxon>Flexivirga</taxon>
    </lineage>
</organism>
<keyword evidence="6 7" id="KW-0472">Membrane</keyword>
<feature type="transmembrane region" description="Helical" evidence="7">
    <location>
        <begin position="36"/>
        <end position="57"/>
    </location>
</feature>
<dbReference type="Pfam" id="PF00528">
    <property type="entry name" value="BPD_transp_1"/>
    <property type="match status" value="1"/>
</dbReference>
<accession>A0A3M9M677</accession>
<keyword evidence="10" id="KW-1185">Reference proteome</keyword>
<feature type="transmembrane region" description="Helical" evidence="7">
    <location>
        <begin position="263"/>
        <end position="285"/>
    </location>
</feature>
<keyword evidence="5 7" id="KW-1133">Transmembrane helix</keyword>
<name>A0A3M9M677_9MICO</name>
<evidence type="ECO:0000313" key="9">
    <source>
        <dbReference type="EMBL" id="RNI21074.1"/>
    </source>
</evidence>
<dbReference type="GO" id="GO:0055085">
    <property type="term" value="P:transmembrane transport"/>
    <property type="evidence" value="ECO:0007669"/>
    <property type="project" value="InterPro"/>
</dbReference>
<evidence type="ECO:0000256" key="1">
    <source>
        <dbReference type="ARBA" id="ARBA00004651"/>
    </source>
</evidence>
<proteinExistence type="inferred from homology"/>
<evidence type="ECO:0000256" key="7">
    <source>
        <dbReference type="RuleBase" id="RU363032"/>
    </source>
</evidence>
<evidence type="ECO:0000259" key="8">
    <source>
        <dbReference type="PROSITE" id="PS50928"/>
    </source>
</evidence>
<comment type="subcellular location">
    <subcellularLocation>
        <location evidence="1 7">Cell membrane</location>
        <topology evidence="1 7">Multi-pass membrane protein</topology>
    </subcellularLocation>
</comment>
<dbReference type="InterPro" id="IPR035906">
    <property type="entry name" value="MetI-like_sf"/>
</dbReference>
<dbReference type="OrthoDB" id="9812701at2"/>
<dbReference type="EMBL" id="RJJQ01000012">
    <property type="protein sequence ID" value="RNI21074.1"/>
    <property type="molecule type" value="Genomic_DNA"/>
</dbReference>
<feature type="transmembrane region" description="Helical" evidence="7">
    <location>
        <begin position="160"/>
        <end position="178"/>
    </location>
</feature>
<comment type="caution">
    <text evidence="9">The sequence shown here is derived from an EMBL/GenBank/DDBJ whole genome shotgun (WGS) entry which is preliminary data.</text>
</comment>
<evidence type="ECO:0000313" key="10">
    <source>
        <dbReference type="Proteomes" id="UP000271678"/>
    </source>
</evidence>
<feature type="transmembrane region" description="Helical" evidence="7">
    <location>
        <begin position="225"/>
        <end position="243"/>
    </location>
</feature>
<comment type="similarity">
    <text evidence="7">Belongs to the binding-protein-dependent transport system permease family.</text>
</comment>
<feature type="domain" description="ABC transmembrane type-1" evidence="8">
    <location>
        <begin position="96"/>
        <end position="286"/>
    </location>
</feature>
<dbReference type="PANTHER" id="PTHR43386:SF1">
    <property type="entry name" value="D,D-DIPEPTIDE TRANSPORT SYSTEM PERMEASE PROTEIN DDPC-RELATED"/>
    <property type="match status" value="1"/>
</dbReference>
<dbReference type="Gene3D" id="1.10.3720.10">
    <property type="entry name" value="MetI-like"/>
    <property type="match status" value="1"/>
</dbReference>
<keyword evidence="2 7" id="KW-0813">Transport</keyword>
<dbReference type="InterPro" id="IPR050366">
    <property type="entry name" value="BP-dependent_transpt_permease"/>
</dbReference>
<evidence type="ECO:0000256" key="6">
    <source>
        <dbReference type="ARBA" id="ARBA00023136"/>
    </source>
</evidence>
<dbReference type="RefSeq" id="WP_123271791.1">
    <property type="nucleotide sequence ID" value="NZ_RJJQ01000012.1"/>
</dbReference>
<evidence type="ECO:0000256" key="4">
    <source>
        <dbReference type="ARBA" id="ARBA00022692"/>
    </source>
</evidence>
<sequence length="297" mass="31761">MTTSETAIPLVPPELGPGPRRAGWAPGWLRRHNLQLWIGAVMIGLMVLAGAFAPLVAQHSPTTPDAMHTLLGPSGSHPFGTDNLGRDIFARVVYGARSDLTIAVVAVIAPFLIGLVFGIVSGYFGGWIDTIMMRLADIVTAFPFFILVIALVFVLGNGAWSIFVAITCVSWVAYARLVRGEAMVLRNKEFVAACQAGGISTWRILLRHFAPNVATQAIVYAMSDIVMNVGVIVTLSYFGLGIVPPTPDWGSMMADGQQFLAGGYYGMTLFPAGAVIWTSLALSFVGDGLAHALRIER</sequence>
<dbReference type="InterPro" id="IPR000515">
    <property type="entry name" value="MetI-like"/>
</dbReference>
<evidence type="ECO:0000256" key="5">
    <source>
        <dbReference type="ARBA" id="ARBA00022989"/>
    </source>
</evidence>
<protein>
    <submittedName>
        <fullName evidence="9">ABC transporter permease</fullName>
    </submittedName>
</protein>
<keyword evidence="3" id="KW-1003">Cell membrane</keyword>
<dbReference type="GO" id="GO:0005886">
    <property type="term" value="C:plasma membrane"/>
    <property type="evidence" value="ECO:0007669"/>
    <property type="project" value="UniProtKB-SubCell"/>
</dbReference>
<feature type="transmembrane region" description="Helical" evidence="7">
    <location>
        <begin position="100"/>
        <end position="123"/>
    </location>
</feature>
<dbReference type="Proteomes" id="UP000271678">
    <property type="component" value="Unassembled WGS sequence"/>
</dbReference>
<evidence type="ECO:0000256" key="2">
    <source>
        <dbReference type="ARBA" id="ARBA00022448"/>
    </source>
</evidence>
<dbReference type="CDD" id="cd06261">
    <property type="entry name" value="TM_PBP2"/>
    <property type="match status" value="1"/>
</dbReference>
<dbReference type="AlphaFoldDB" id="A0A3M9M677"/>